<evidence type="ECO:0000256" key="1">
    <source>
        <dbReference type="ARBA" id="ARBA00004418"/>
    </source>
</evidence>
<evidence type="ECO:0000256" key="9">
    <source>
        <dbReference type="PIRSR" id="PIRSR000005-2"/>
    </source>
</evidence>
<feature type="chain" id="PRO_5004844757" description="Cytochrome c domain-containing protein" evidence="10">
    <location>
        <begin position="28"/>
        <end position="213"/>
    </location>
</feature>
<evidence type="ECO:0000313" key="12">
    <source>
        <dbReference type="EMBL" id="ETX05018.1"/>
    </source>
</evidence>
<dbReference type="InterPro" id="IPR009056">
    <property type="entry name" value="Cyt_c-like_dom"/>
</dbReference>
<comment type="caution">
    <text evidence="12">The sequence shown here is derived from an EMBL/GenBank/DDBJ whole genome shotgun (WGS) entry which is preliminary data.</text>
</comment>
<dbReference type="GO" id="GO:0020037">
    <property type="term" value="F:heme binding"/>
    <property type="evidence" value="ECO:0007669"/>
    <property type="project" value="InterPro"/>
</dbReference>
<proteinExistence type="predicted"/>
<feature type="signal peptide" evidence="10">
    <location>
        <begin position="1"/>
        <end position="27"/>
    </location>
</feature>
<keyword evidence="3 8" id="KW-0349">Heme</keyword>
<feature type="binding site" description="covalent" evidence="8">
    <location>
        <position position="43"/>
    </location>
    <ligand>
        <name>heme c</name>
        <dbReference type="ChEBI" id="CHEBI:61717"/>
        <label>1</label>
    </ligand>
</feature>
<dbReference type="Gene3D" id="1.10.760.10">
    <property type="entry name" value="Cytochrome c-like domain"/>
    <property type="match status" value="2"/>
</dbReference>
<comment type="subcellular location">
    <subcellularLocation>
        <location evidence="1">Periplasm</location>
    </subcellularLocation>
</comment>
<protein>
    <recommendedName>
        <fullName evidence="11">Cytochrome c domain-containing protein</fullName>
    </recommendedName>
</protein>
<feature type="domain" description="Cytochrome c" evidence="11">
    <location>
        <begin position="125"/>
        <end position="212"/>
    </location>
</feature>
<keyword evidence="6" id="KW-0249">Electron transport</keyword>
<evidence type="ECO:0000256" key="5">
    <source>
        <dbReference type="ARBA" id="ARBA00022764"/>
    </source>
</evidence>
<evidence type="ECO:0000256" key="3">
    <source>
        <dbReference type="ARBA" id="ARBA00022617"/>
    </source>
</evidence>
<dbReference type="GO" id="GO:0042597">
    <property type="term" value="C:periplasmic space"/>
    <property type="evidence" value="ECO:0007669"/>
    <property type="project" value="UniProtKB-SubCell"/>
</dbReference>
<evidence type="ECO:0000256" key="6">
    <source>
        <dbReference type="ARBA" id="ARBA00022982"/>
    </source>
</evidence>
<dbReference type="PROSITE" id="PS51007">
    <property type="entry name" value="CYTC"/>
    <property type="match status" value="2"/>
</dbReference>
<keyword evidence="7 9" id="KW-0408">Iron</keyword>
<evidence type="ECO:0000313" key="13">
    <source>
        <dbReference type="Proteomes" id="UP000019140"/>
    </source>
</evidence>
<evidence type="ECO:0000256" key="2">
    <source>
        <dbReference type="ARBA" id="ARBA00022448"/>
    </source>
</evidence>
<sequence length="213" mass="23275">MRMKPVVLPMMCLIAMLLAAMNRPVQAQDTAAGEASFQICKTCHGQQGEGQLALNAPALAGQFDWYLERQLQNFKAGIRGADAKDIYGSQMRPMSLTLADDAAVKNVVAYIKTLPAAKAKITLGGDANKGKALYTVCATCHGQHAEGMLPLNSPRLNNQHDWYLLRQIKNFKEGIRGKHPKDIYGAQMVPMAMILADEEAMKNVIAYINSLGK</sequence>
<accession>W4M4B4</accession>
<evidence type="ECO:0000259" key="11">
    <source>
        <dbReference type="PROSITE" id="PS51007"/>
    </source>
</evidence>
<feature type="binding site" description="axial binding residue" evidence="9">
    <location>
        <position position="141"/>
    </location>
    <ligand>
        <name>heme c</name>
        <dbReference type="ChEBI" id="CHEBI:61717"/>
        <label>2</label>
    </ligand>
    <ligandPart>
        <name>Fe</name>
        <dbReference type="ChEBI" id="CHEBI:18248"/>
    </ligandPart>
</feature>
<keyword evidence="5" id="KW-0574">Periplasm</keyword>
<organism evidence="12 13">
    <name type="scientific">Candidatus Entotheonella gemina</name>
    <dbReference type="NCBI Taxonomy" id="1429439"/>
    <lineage>
        <taxon>Bacteria</taxon>
        <taxon>Pseudomonadati</taxon>
        <taxon>Nitrospinota/Tectimicrobiota group</taxon>
        <taxon>Candidatus Tectimicrobiota</taxon>
        <taxon>Candidatus Entotheonellia</taxon>
        <taxon>Candidatus Entotheonellales</taxon>
        <taxon>Candidatus Entotheonellaceae</taxon>
        <taxon>Candidatus Entotheonella</taxon>
    </lineage>
</organism>
<evidence type="ECO:0000256" key="8">
    <source>
        <dbReference type="PIRSR" id="PIRSR000005-1"/>
    </source>
</evidence>
<feature type="binding site" description="covalent" evidence="8">
    <location>
        <position position="140"/>
    </location>
    <ligand>
        <name>heme c</name>
        <dbReference type="ChEBI" id="CHEBI:61717"/>
        <label>2</label>
    </ligand>
</feature>
<dbReference type="InterPro" id="IPR036909">
    <property type="entry name" value="Cyt_c-like_dom_sf"/>
</dbReference>
<dbReference type="GO" id="GO:0005506">
    <property type="term" value="F:iron ion binding"/>
    <property type="evidence" value="ECO:0007669"/>
    <property type="project" value="InterPro"/>
</dbReference>
<feature type="binding site" description="covalent" evidence="8">
    <location>
        <position position="40"/>
    </location>
    <ligand>
        <name>heme c</name>
        <dbReference type="ChEBI" id="CHEBI:61717"/>
        <label>1</label>
    </ligand>
</feature>
<dbReference type="PIRSF" id="PIRSF000005">
    <property type="entry name" value="Cytochrome_c4"/>
    <property type="match status" value="1"/>
</dbReference>
<dbReference type="InterPro" id="IPR050597">
    <property type="entry name" value="Cytochrome_c_Oxidase_Subunit"/>
</dbReference>
<dbReference type="InterPro" id="IPR024167">
    <property type="entry name" value="Cytochrome_c4-like"/>
</dbReference>
<feature type="binding site" description="axial binding residue" evidence="9">
    <location>
        <position position="188"/>
    </location>
    <ligand>
        <name>heme c</name>
        <dbReference type="ChEBI" id="CHEBI:61717"/>
        <label>2</label>
    </ligand>
    <ligandPart>
        <name>Fe</name>
        <dbReference type="ChEBI" id="CHEBI:18248"/>
    </ligandPart>
</feature>
<reference evidence="12 13" key="1">
    <citation type="journal article" date="2014" name="Nature">
        <title>An environmental bacterial taxon with a large and distinct metabolic repertoire.</title>
        <authorList>
            <person name="Wilson M.C."/>
            <person name="Mori T."/>
            <person name="Ruckert C."/>
            <person name="Uria A.R."/>
            <person name="Helf M.J."/>
            <person name="Takada K."/>
            <person name="Gernert C."/>
            <person name="Steffens U.A."/>
            <person name="Heycke N."/>
            <person name="Schmitt S."/>
            <person name="Rinke C."/>
            <person name="Helfrich E.J."/>
            <person name="Brachmann A.O."/>
            <person name="Gurgui C."/>
            <person name="Wakimoto T."/>
            <person name="Kracht M."/>
            <person name="Crusemann M."/>
            <person name="Hentschel U."/>
            <person name="Abe I."/>
            <person name="Matsunaga S."/>
            <person name="Kalinowski J."/>
            <person name="Takeyama H."/>
            <person name="Piel J."/>
        </authorList>
    </citation>
    <scope>NUCLEOTIDE SEQUENCE [LARGE SCALE GENOMIC DNA]</scope>
    <source>
        <strain evidence="13">TSY2</strain>
    </source>
</reference>
<comment type="PTM">
    <text evidence="8">Binds 2 heme c groups covalently per subunit.</text>
</comment>
<dbReference type="SUPFAM" id="SSF46626">
    <property type="entry name" value="Cytochrome c"/>
    <property type="match status" value="2"/>
</dbReference>
<dbReference type="GO" id="GO:0009055">
    <property type="term" value="F:electron transfer activity"/>
    <property type="evidence" value="ECO:0007669"/>
    <property type="project" value="InterPro"/>
</dbReference>
<dbReference type="PANTHER" id="PTHR33751">
    <property type="entry name" value="CBB3-TYPE CYTOCHROME C OXIDASE SUBUNIT FIXP"/>
    <property type="match status" value="1"/>
</dbReference>
<feature type="binding site" description="covalent" evidence="8">
    <location>
        <position position="137"/>
    </location>
    <ligand>
        <name>heme c</name>
        <dbReference type="ChEBI" id="CHEBI:61717"/>
        <label>2</label>
    </ligand>
</feature>
<name>W4M4B4_9BACT</name>
<dbReference type="HOGENOM" id="CLU_076280_1_2_7"/>
<dbReference type="PANTHER" id="PTHR33751:SF9">
    <property type="entry name" value="CYTOCHROME C4"/>
    <property type="match status" value="1"/>
</dbReference>
<dbReference type="AlphaFoldDB" id="W4M4B4"/>
<evidence type="ECO:0000256" key="7">
    <source>
        <dbReference type="ARBA" id="ARBA00023004"/>
    </source>
</evidence>
<dbReference type="Pfam" id="PF00034">
    <property type="entry name" value="Cytochrom_C"/>
    <property type="match status" value="2"/>
</dbReference>
<feature type="binding site" description="axial binding residue" evidence="9">
    <location>
        <position position="91"/>
    </location>
    <ligand>
        <name>heme c</name>
        <dbReference type="ChEBI" id="CHEBI:61717"/>
        <label>1</label>
    </ligand>
    <ligandPart>
        <name>Fe</name>
        <dbReference type="ChEBI" id="CHEBI:18248"/>
    </ligandPart>
</feature>
<keyword evidence="4 9" id="KW-0479">Metal-binding</keyword>
<feature type="domain" description="Cytochrome c" evidence="11">
    <location>
        <begin position="28"/>
        <end position="115"/>
    </location>
</feature>
<keyword evidence="10" id="KW-0732">Signal</keyword>
<evidence type="ECO:0000256" key="4">
    <source>
        <dbReference type="ARBA" id="ARBA00022723"/>
    </source>
</evidence>
<keyword evidence="13" id="KW-1185">Reference proteome</keyword>
<keyword evidence="2" id="KW-0813">Transport</keyword>
<evidence type="ECO:0000256" key="10">
    <source>
        <dbReference type="SAM" id="SignalP"/>
    </source>
</evidence>
<gene>
    <name evidence="12" type="ORF">ETSY2_25450</name>
</gene>
<dbReference type="EMBL" id="AZHX01001060">
    <property type="protein sequence ID" value="ETX05018.1"/>
    <property type="molecule type" value="Genomic_DNA"/>
</dbReference>
<dbReference type="Proteomes" id="UP000019140">
    <property type="component" value="Unassembled WGS sequence"/>
</dbReference>
<feature type="binding site" description="axial binding residue" evidence="9">
    <location>
        <position position="44"/>
    </location>
    <ligand>
        <name>heme c</name>
        <dbReference type="ChEBI" id="CHEBI:61717"/>
        <label>1</label>
    </ligand>
    <ligandPart>
        <name>Fe</name>
        <dbReference type="ChEBI" id="CHEBI:18248"/>
    </ligandPart>
</feature>